<dbReference type="EMBL" id="JPKZ01003110">
    <property type="protein sequence ID" value="KHN73418.1"/>
    <property type="molecule type" value="Genomic_DNA"/>
</dbReference>
<evidence type="ECO:0000256" key="1">
    <source>
        <dbReference type="ARBA" id="ARBA00001947"/>
    </source>
</evidence>
<evidence type="ECO:0000256" key="2">
    <source>
        <dbReference type="ARBA" id="ARBA00022833"/>
    </source>
</evidence>
<evidence type="ECO:0000256" key="4">
    <source>
        <dbReference type="SAM" id="MobiDB-lite"/>
    </source>
</evidence>
<dbReference type="Gene3D" id="2.70.98.30">
    <property type="entry name" value="Golgi alpha-mannosidase II, domain 4"/>
    <property type="match status" value="1"/>
</dbReference>
<dbReference type="OMA" id="CPWGQHP"/>
<dbReference type="Gene3D" id="2.60.40.1180">
    <property type="entry name" value="Golgi alpha-mannosidase II"/>
    <property type="match status" value="1"/>
</dbReference>
<dbReference type="InterPro" id="IPR000602">
    <property type="entry name" value="Glyco_hydro_38_N"/>
</dbReference>
<comment type="cofactor">
    <cofactor evidence="1">
        <name>Zn(2+)</name>
        <dbReference type="ChEBI" id="CHEBI:29105"/>
    </cofactor>
</comment>
<name>A0A0B2UVH6_TOXCA</name>
<proteinExistence type="predicted"/>
<protein>
    <submittedName>
        <fullName evidence="8">Alpha-mannosidase 2</fullName>
    </submittedName>
</protein>
<evidence type="ECO:0000259" key="7">
    <source>
        <dbReference type="Pfam" id="PF07748"/>
    </source>
</evidence>
<dbReference type="PANTHER" id="PTHR11607:SF3">
    <property type="entry name" value="LYSOSOMAL ALPHA-MANNOSIDASE"/>
    <property type="match status" value="1"/>
</dbReference>
<dbReference type="SUPFAM" id="SSF88713">
    <property type="entry name" value="Glycoside hydrolase/deacetylase"/>
    <property type="match status" value="1"/>
</dbReference>
<feature type="coiled-coil region" evidence="3">
    <location>
        <begin position="641"/>
        <end position="668"/>
    </location>
</feature>
<evidence type="ECO:0000313" key="9">
    <source>
        <dbReference type="Proteomes" id="UP000031036"/>
    </source>
</evidence>
<evidence type="ECO:0000256" key="3">
    <source>
        <dbReference type="SAM" id="Coils"/>
    </source>
</evidence>
<dbReference type="Gene3D" id="3.20.110.10">
    <property type="entry name" value="Glycoside hydrolase 38, N terminal domain"/>
    <property type="match status" value="1"/>
</dbReference>
<feature type="transmembrane region" description="Helical" evidence="5">
    <location>
        <begin position="32"/>
        <end position="50"/>
    </location>
</feature>
<keyword evidence="5" id="KW-0472">Membrane</keyword>
<dbReference type="InterPro" id="IPR011330">
    <property type="entry name" value="Glyco_hydro/deAcase_b/a-brl"/>
</dbReference>
<dbReference type="InterPro" id="IPR011682">
    <property type="entry name" value="Glyco_hydro_38_C"/>
</dbReference>
<reference evidence="8 9" key="1">
    <citation type="submission" date="2014-11" db="EMBL/GenBank/DDBJ databases">
        <title>Genetic blueprint of the zoonotic pathogen Toxocara canis.</title>
        <authorList>
            <person name="Zhu X.-Q."/>
            <person name="Korhonen P.K."/>
            <person name="Cai H."/>
            <person name="Young N.D."/>
            <person name="Nejsum P."/>
            <person name="von Samson-Himmelstjerna G."/>
            <person name="Boag P.R."/>
            <person name="Tan P."/>
            <person name="Li Q."/>
            <person name="Min J."/>
            <person name="Yang Y."/>
            <person name="Wang X."/>
            <person name="Fang X."/>
            <person name="Hall R.S."/>
            <person name="Hofmann A."/>
            <person name="Sternberg P.W."/>
            <person name="Jex A.R."/>
            <person name="Gasser R.B."/>
        </authorList>
    </citation>
    <scope>NUCLEOTIDE SEQUENCE [LARGE SCALE GENOMIC DNA]</scope>
    <source>
        <strain evidence="8">PN_DK_2014</strain>
    </source>
</reference>
<dbReference type="STRING" id="6265.A0A0B2UVH6"/>
<feature type="domain" description="Glycoside hydrolase family 38 N-terminal" evidence="6">
    <location>
        <begin position="258"/>
        <end position="498"/>
    </location>
</feature>
<organism evidence="8 9">
    <name type="scientific">Toxocara canis</name>
    <name type="common">Canine roundworm</name>
    <dbReference type="NCBI Taxonomy" id="6265"/>
    <lineage>
        <taxon>Eukaryota</taxon>
        <taxon>Metazoa</taxon>
        <taxon>Ecdysozoa</taxon>
        <taxon>Nematoda</taxon>
        <taxon>Chromadorea</taxon>
        <taxon>Rhabditida</taxon>
        <taxon>Spirurina</taxon>
        <taxon>Ascaridomorpha</taxon>
        <taxon>Ascaridoidea</taxon>
        <taxon>Toxocaridae</taxon>
        <taxon>Toxocara</taxon>
    </lineage>
</organism>
<keyword evidence="5" id="KW-0812">Transmembrane</keyword>
<sequence length="1051" mass="118912">MVGTCSRSLKGVRLFANTLGSIAEMRASPRKWVFGAAVCVFIFVSIQLYYSIDVRNQEQRARREQDKLHLQKLEVKLKSLEGEIKNNDIAMSEMRQKLRAERLKIKELEQAKAEIDEHKPKEAAGVLKLPKVAEQIEKEQENVEAARMLAKEEEQARRGVIAEPRRDQQPPQPPDDVKTGSKVAVVKKFFEDILVASAQIGEDVCMARLNMSNANSDVQMLDLYNILPFDDPDGGVWKQGFDITYDHADVQRQEKLEVIVTPHSHTDPGWIMTFEAYYDSQTRDIFENMVTHLESMDRMRFIYAEMSFLERWWAEVDEQKRNALRRLLKSGHLEIVSGAWVMTDEANAHYFAIVSEMIEGHEWIRNHIGNYTPTNHWSIDPFGLSPTVAFLVSKANISNALVQRVHYSVKKYLAERKKLEFKWRQLWSGDRSSHDLFTQVMPFYSYDVPHTCGPDPKICCQFDFFRLSGIGCPWNVPPVEVTEENVATRMLTALNNCERVIYAASRTLLAEQIEQNATEATPSFVMSEVFVEQGQLPIRVTMNDASEFIMFNSLAQERREIVCIEVKSLMSGVQRVSKLDVPVPQQIGPVVERRGDDNVLFENGKYELCFMAVVPPFGLERYRLTSSFDAPKVVIRSRKTISSADFAIEKIEERYFELENEFLEAKFDSETGLLQSVTPNDGREVRVNLSYVEYGVRGKNPGKFKGGDDLSGAYLFLPDGPARPLVASHGGYLYVVIEGPVMKKVFVIGPESAKLEHTATIFSGSAFIQLQNDVDVRETHNFEVAMRLTSSVKSGDELFTDLNGYQIIRRRRFDKLPLQAHFYPMPSSAFIEDTLNRISLLGAQALGVASLESGWLEVMLDRRLNQDDGRGLYSDVTDNKKTRSIFRLMVEPLMNAQRAEPLTTAYHSLASHYASLQLHYPIMVMLSTSDKGLASSFSGLSAALPCDVHAVTLRTMAAPTVYGQLSSRKHSARDSRALILHRMGVDCRSNVQLHMACSTTSGKVSISSLLKKKPIGIAETSLTLLYEKGMVEEVVIEPMDLRTFRLDFGSS</sequence>
<keyword evidence="2" id="KW-0862">Zinc</keyword>
<evidence type="ECO:0000259" key="6">
    <source>
        <dbReference type="Pfam" id="PF01074"/>
    </source>
</evidence>
<dbReference type="InterPro" id="IPR011013">
    <property type="entry name" value="Gal_mutarotase_sf_dom"/>
</dbReference>
<keyword evidence="3" id="KW-0175">Coiled coil</keyword>
<evidence type="ECO:0000313" key="8">
    <source>
        <dbReference type="EMBL" id="KHN73418.1"/>
    </source>
</evidence>
<dbReference type="GO" id="GO:0000139">
    <property type="term" value="C:Golgi membrane"/>
    <property type="evidence" value="ECO:0007669"/>
    <property type="project" value="TreeGrafter"/>
</dbReference>
<dbReference type="OrthoDB" id="10261055at2759"/>
<evidence type="ECO:0000256" key="5">
    <source>
        <dbReference type="SAM" id="Phobius"/>
    </source>
</evidence>
<feature type="domain" description="Glycosyl hydrolase family 38 C-terminal" evidence="7">
    <location>
        <begin position="658"/>
        <end position="870"/>
    </location>
</feature>
<dbReference type="Pfam" id="PF01074">
    <property type="entry name" value="Glyco_hydro_38N"/>
    <property type="match status" value="1"/>
</dbReference>
<dbReference type="InterPro" id="IPR013780">
    <property type="entry name" value="Glyco_hydro_b"/>
</dbReference>
<gene>
    <name evidence="8" type="primary">MAN2A1</name>
    <name evidence="8" type="ORF">Tcan_03021</name>
</gene>
<dbReference type="InterPro" id="IPR027291">
    <property type="entry name" value="Glyco_hydro_38_N_sf"/>
</dbReference>
<dbReference type="GO" id="GO:0004559">
    <property type="term" value="F:alpha-mannosidase activity"/>
    <property type="evidence" value="ECO:0007669"/>
    <property type="project" value="InterPro"/>
</dbReference>
<dbReference type="SUPFAM" id="SSF74650">
    <property type="entry name" value="Galactose mutarotase-like"/>
    <property type="match status" value="1"/>
</dbReference>
<dbReference type="AlphaFoldDB" id="A0A0B2UVH6"/>
<dbReference type="GO" id="GO:0006013">
    <property type="term" value="P:mannose metabolic process"/>
    <property type="evidence" value="ECO:0007669"/>
    <property type="project" value="InterPro"/>
</dbReference>
<keyword evidence="9" id="KW-1185">Reference proteome</keyword>
<dbReference type="InterPro" id="IPR050843">
    <property type="entry name" value="Glycosyl_Hydrlase_38"/>
</dbReference>
<keyword evidence="5" id="KW-1133">Transmembrane helix</keyword>
<comment type="caution">
    <text evidence="8">The sequence shown here is derived from an EMBL/GenBank/DDBJ whole genome shotgun (WGS) entry which is preliminary data.</text>
</comment>
<accession>A0A0B2UVH6</accession>
<feature type="region of interest" description="Disordered" evidence="4">
    <location>
        <begin position="154"/>
        <end position="180"/>
    </location>
</feature>
<dbReference type="GO" id="GO:0006491">
    <property type="term" value="P:N-glycan processing"/>
    <property type="evidence" value="ECO:0007669"/>
    <property type="project" value="TreeGrafter"/>
</dbReference>
<dbReference type="Pfam" id="PF07748">
    <property type="entry name" value="Glyco_hydro_38C"/>
    <property type="match status" value="1"/>
</dbReference>
<dbReference type="PANTHER" id="PTHR11607">
    <property type="entry name" value="ALPHA-MANNOSIDASE"/>
    <property type="match status" value="1"/>
</dbReference>
<dbReference type="GO" id="GO:0030246">
    <property type="term" value="F:carbohydrate binding"/>
    <property type="evidence" value="ECO:0007669"/>
    <property type="project" value="InterPro"/>
</dbReference>
<dbReference type="Proteomes" id="UP000031036">
    <property type="component" value="Unassembled WGS sequence"/>
</dbReference>